<keyword evidence="2" id="KW-1185">Reference proteome</keyword>
<protein>
    <submittedName>
        <fullName evidence="1">Uncharacterized protein</fullName>
    </submittedName>
</protein>
<dbReference type="AlphaFoldDB" id="A0A6J8APY9"/>
<evidence type="ECO:0000313" key="2">
    <source>
        <dbReference type="Proteomes" id="UP000507470"/>
    </source>
</evidence>
<proteinExistence type="predicted"/>
<reference evidence="1 2" key="1">
    <citation type="submission" date="2020-06" db="EMBL/GenBank/DDBJ databases">
        <authorList>
            <person name="Li R."/>
            <person name="Bekaert M."/>
        </authorList>
    </citation>
    <scope>NUCLEOTIDE SEQUENCE [LARGE SCALE GENOMIC DNA]</scope>
    <source>
        <strain evidence="2">wild</strain>
    </source>
</reference>
<gene>
    <name evidence="1" type="ORF">MCOR_10189</name>
</gene>
<dbReference type="EMBL" id="CACVKT020001817">
    <property type="protein sequence ID" value="CAC5371886.1"/>
    <property type="molecule type" value="Genomic_DNA"/>
</dbReference>
<evidence type="ECO:0000313" key="1">
    <source>
        <dbReference type="EMBL" id="CAC5371886.1"/>
    </source>
</evidence>
<name>A0A6J8APY9_MYTCO</name>
<accession>A0A6J8APY9</accession>
<dbReference type="Proteomes" id="UP000507470">
    <property type="component" value="Unassembled WGS sequence"/>
</dbReference>
<dbReference type="OrthoDB" id="2400221at2759"/>
<sequence>MASTDIKEQIAETEEILKEANDLKHVEILDGVGIEYLDIPQSNTLDTQTPDNAIREDTKLIEDVTNFEMDDFTNSFKEQTLQEVWEENAKLNDFTDKEMASGYDSDEQEAKSDSCAYLNVVYTFSGINAIIDTFGKLRKLQRDKLAIFKSEKQFSLTVEEFFQSDNDIFLLHCISSTESQHLLLVKGIIEKHIRTHRIDLCQQGKYICIVVHLERNDSYDIPLTFLSGWRLLFIDSIRKPGTLLEQFFSVDIVQIFGERKPSDNYIKNMMLWAFSRIQFTSKHVSVQTIEDLMTRMKSSSEVITTIEAYILSSYELQNVASSSSCLIVAKNPYELLKAGSFIDALEHGIQEIIRHPLTLFIFKLMQKNLLNPIFVEDSRISTPARKLVWKQMVLSENNISTDDIPPPSGPECYVCSSDPLNFYMPCSQVLMMQIDSRKNDYLEIIERLRIDNSIDPDEEMPKDLFEQATTSCIDFICYEAINILEEEFTYTDRNKDFIRDFCNFHSFTMLSETNELQRITFSNGHYRIL</sequence>
<organism evidence="1 2">
    <name type="scientific">Mytilus coruscus</name>
    <name type="common">Sea mussel</name>
    <dbReference type="NCBI Taxonomy" id="42192"/>
    <lineage>
        <taxon>Eukaryota</taxon>
        <taxon>Metazoa</taxon>
        <taxon>Spiralia</taxon>
        <taxon>Lophotrochozoa</taxon>
        <taxon>Mollusca</taxon>
        <taxon>Bivalvia</taxon>
        <taxon>Autobranchia</taxon>
        <taxon>Pteriomorphia</taxon>
        <taxon>Mytilida</taxon>
        <taxon>Mytiloidea</taxon>
        <taxon>Mytilidae</taxon>
        <taxon>Mytilinae</taxon>
        <taxon>Mytilus</taxon>
    </lineage>
</organism>